<accession>A0A9Y1BR95</accession>
<dbReference type="PROSITE" id="PS51379">
    <property type="entry name" value="4FE4S_FER_2"/>
    <property type="match status" value="2"/>
</dbReference>
<dbReference type="Gene3D" id="1.10.1060.10">
    <property type="entry name" value="Alpha-helical ferredoxin"/>
    <property type="match status" value="1"/>
</dbReference>
<name>A0A9Y1BR95_9ARCH</name>
<dbReference type="InterPro" id="IPR017896">
    <property type="entry name" value="4Fe4S_Fe-S-bd"/>
</dbReference>
<dbReference type="PANTHER" id="PTHR40447">
    <property type="entry name" value="ANAEROBIC SULFITE REDUCTASE SUBUNIT A"/>
    <property type="match status" value="1"/>
</dbReference>
<dbReference type="InterPro" id="IPR017900">
    <property type="entry name" value="4Fe4S_Fe_S_CS"/>
</dbReference>
<dbReference type="EMBL" id="CP084167">
    <property type="protein sequence ID" value="UJG43749.1"/>
    <property type="molecule type" value="Genomic_DNA"/>
</dbReference>
<sequence length="348" mass="40194">MKTYKLMKEDFPQFLSLLQEKGNLYGPVKSKNHYSFEKIDDLSKLTFNYTRTLMGLKKFVTPPRYKVKHFDKSGSEDIIPENETNIVIGAHPCDIHAMKILDKLFLGQIKDPYYKKRRENLVIVGHSCMPDENCLCTSTGTDMVSDGFDLFLTELQDFYLVWVGSSKGLFIIMSSEDLFSEKIDMCDIAEYTTWQENRQNSFKTTIPFHLMPDIIHLIYEKDELWNQFGEKCLSCGTCSLVCPTCNCFNVEDKILINADEVVRERMLDSCTLPYYSVVAGDHDFRPDRTKRLKLYYTHKLKEYIGKWGQPACVGCGRCVTYCPVGINVKTVSNAFYEAIQCVREVKKI</sequence>
<dbReference type="AlphaFoldDB" id="A0A9Y1BR95"/>
<feature type="domain" description="4Fe-4S ferredoxin-type" evidence="1">
    <location>
        <begin position="221"/>
        <end position="253"/>
    </location>
</feature>
<organism evidence="2">
    <name type="scientific">Candidatus Heimdallarchaeum endolithica</name>
    <dbReference type="NCBI Taxonomy" id="2876572"/>
    <lineage>
        <taxon>Archaea</taxon>
        <taxon>Promethearchaeati</taxon>
        <taxon>Candidatus Heimdallarchaeota</taxon>
        <taxon>Candidatus Heimdallarchaeia (ex Rinke et al. 2021) (nom. nud.)</taxon>
        <taxon>Candidatus Heimdallarchaeales</taxon>
        <taxon>Candidatus Heimdallarchaeaceae</taxon>
        <taxon>Candidatus Heimdallarchaeum</taxon>
    </lineage>
</organism>
<evidence type="ECO:0000259" key="1">
    <source>
        <dbReference type="PROSITE" id="PS51379"/>
    </source>
</evidence>
<dbReference type="InterPro" id="IPR009051">
    <property type="entry name" value="Helical_ferredxn"/>
</dbReference>
<feature type="domain" description="4Fe-4S ferredoxin-type" evidence="1">
    <location>
        <begin position="303"/>
        <end position="333"/>
    </location>
</feature>
<dbReference type="PANTHER" id="PTHR40447:SF1">
    <property type="entry name" value="ANAEROBIC SULFITE REDUCTASE SUBUNIT A"/>
    <property type="match status" value="1"/>
</dbReference>
<dbReference type="PROSITE" id="PS00198">
    <property type="entry name" value="4FE4S_FER_1"/>
    <property type="match status" value="2"/>
</dbReference>
<dbReference type="GO" id="GO:0051536">
    <property type="term" value="F:iron-sulfur cluster binding"/>
    <property type="evidence" value="ECO:0007669"/>
    <property type="project" value="InterPro"/>
</dbReference>
<dbReference type="SUPFAM" id="SSF54862">
    <property type="entry name" value="4Fe-4S ferredoxins"/>
    <property type="match status" value="1"/>
</dbReference>
<evidence type="ECO:0000313" key="2">
    <source>
        <dbReference type="EMBL" id="UJG43749.1"/>
    </source>
</evidence>
<proteinExistence type="predicted"/>
<reference evidence="2" key="1">
    <citation type="journal article" date="2022" name="Nat. Microbiol.">
        <title>Unique mobile elements and scalable gene flow at the prokaryote-eukaryote boundary revealed by circularized Asgard archaea genomes.</title>
        <authorList>
            <person name="Wu F."/>
            <person name="Speth D.R."/>
            <person name="Philosof A."/>
            <person name="Cremiere A."/>
            <person name="Narayanan A."/>
            <person name="Barco R.A."/>
            <person name="Connon S.A."/>
            <person name="Amend J.P."/>
            <person name="Antoshechkin I.A."/>
            <person name="Orphan V.J."/>
        </authorList>
    </citation>
    <scope>NUCLEOTIDE SEQUENCE</scope>
    <source>
        <strain evidence="2">PR6</strain>
    </source>
</reference>
<dbReference type="GO" id="GO:0016491">
    <property type="term" value="F:oxidoreductase activity"/>
    <property type="evidence" value="ECO:0007669"/>
    <property type="project" value="UniProtKB-ARBA"/>
</dbReference>
<dbReference type="Pfam" id="PF17179">
    <property type="entry name" value="Fer4_22"/>
    <property type="match status" value="1"/>
</dbReference>
<gene>
    <name evidence="2" type="ORF">K9W46_00865</name>
</gene>
<protein>
    <submittedName>
        <fullName evidence="2">4Fe-4S dicluster domain-containing protein</fullName>
    </submittedName>
</protein>
<dbReference type="Proteomes" id="UP001200513">
    <property type="component" value="Chromosome"/>
</dbReference>